<evidence type="ECO:0000256" key="1">
    <source>
        <dbReference type="ARBA" id="ARBA00004196"/>
    </source>
</evidence>
<sequence length="384" mass="44677">MKVKTIILMMFFYLPLVAQHKFSISGTIPLQYKEAEIMLSSDNSSFTPVSTKEKKGRFYLSGEIKHGYEPVNLSVKKDNKYLGTFFLFIGAQDMKIDIVKLNKNDGLNNFHFVNVPFVKEQKEYERLTKPSKDSAKAAFNVYYDAKQKHLKTTMQDSLWTIVSDLRKKLLAQKIKFIEAFPNSYVSLYMFNKEIIHGFHSIKVENLKTIYDKLDNDVKQTDLGKSVNEYINKKLSLTVDHILPNFSFSTDKEQHFELSSFSKNKKYVLLCFWGSGCVPCIKKIPTFKLLNEKYESKGLQLISISLDQNIDGWLNSVKKYEMPWLQTLDSPNYIKGNRIQDLLDINYVPQYFLIDDTGKLVYHNEQSNDDDEFSILKKLLETQLQ</sequence>
<dbReference type="PANTHER" id="PTHR42852">
    <property type="entry name" value="THIOL:DISULFIDE INTERCHANGE PROTEIN DSBE"/>
    <property type="match status" value="1"/>
</dbReference>
<evidence type="ECO:0000256" key="2">
    <source>
        <dbReference type="ARBA" id="ARBA00022748"/>
    </source>
</evidence>
<dbReference type="GO" id="GO:0016853">
    <property type="term" value="F:isomerase activity"/>
    <property type="evidence" value="ECO:0007669"/>
    <property type="project" value="UniProtKB-KW"/>
</dbReference>
<dbReference type="EMBL" id="WKKG01000014">
    <property type="protein sequence ID" value="MRX70414.1"/>
    <property type="molecule type" value="Genomic_DNA"/>
</dbReference>
<dbReference type="CDD" id="cd02966">
    <property type="entry name" value="TlpA_like_family"/>
    <property type="match status" value="1"/>
</dbReference>
<evidence type="ECO:0000256" key="3">
    <source>
        <dbReference type="ARBA" id="ARBA00023157"/>
    </source>
</evidence>
<evidence type="ECO:0000256" key="5">
    <source>
        <dbReference type="SAM" id="SignalP"/>
    </source>
</evidence>
<dbReference type="GO" id="GO:0016491">
    <property type="term" value="F:oxidoreductase activity"/>
    <property type="evidence" value="ECO:0007669"/>
    <property type="project" value="InterPro"/>
</dbReference>
<keyword evidence="8" id="KW-0413">Isomerase</keyword>
<dbReference type="PROSITE" id="PS51352">
    <property type="entry name" value="THIOREDOXIN_2"/>
    <property type="match status" value="1"/>
</dbReference>
<evidence type="ECO:0000259" key="6">
    <source>
        <dbReference type="PROSITE" id="PS51352"/>
    </source>
</evidence>
<accession>A0A521D9K5</accession>
<protein>
    <submittedName>
        <fullName evidence="7">Redoxin domain-containing protein</fullName>
    </submittedName>
    <submittedName>
        <fullName evidence="8">Thiol-disulfide isomerase or thioredoxin</fullName>
    </submittedName>
</protein>
<dbReference type="InterPro" id="IPR036249">
    <property type="entry name" value="Thioredoxin-like_sf"/>
</dbReference>
<proteinExistence type="predicted"/>
<evidence type="ECO:0000313" key="10">
    <source>
        <dbReference type="Proteomes" id="UP000468990"/>
    </source>
</evidence>
<keyword evidence="4" id="KW-0676">Redox-active center</keyword>
<evidence type="ECO:0000256" key="4">
    <source>
        <dbReference type="ARBA" id="ARBA00023284"/>
    </source>
</evidence>
<keyword evidence="3" id="KW-1015">Disulfide bond</keyword>
<evidence type="ECO:0000313" key="9">
    <source>
        <dbReference type="Proteomes" id="UP000317289"/>
    </source>
</evidence>
<organism evidence="8 9">
    <name type="scientific">Flavobacterium resistens</name>
    <dbReference type="NCBI Taxonomy" id="443612"/>
    <lineage>
        <taxon>Bacteria</taxon>
        <taxon>Pseudomonadati</taxon>
        <taxon>Bacteroidota</taxon>
        <taxon>Flavobacteriia</taxon>
        <taxon>Flavobacteriales</taxon>
        <taxon>Flavobacteriaceae</taxon>
        <taxon>Flavobacterium</taxon>
    </lineage>
</organism>
<dbReference type="OrthoDB" id="9794348at2"/>
<evidence type="ECO:0000313" key="8">
    <source>
        <dbReference type="EMBL" id="SMO68282.1"/>
    </source>
</evidence>
<dbReference type="RefSeq" id="WP_142450764.1">
    <property type="nucleotide sequence ID" value="NZ_FXTA01000003.1"/>
</dbReference>
<feature type="domain" description="Thioredoxin" evidence="6">
    <location>
        <begin position="236"/>
        <end position="380"/>
    </location>
</feature>
<evidence type="ECO:0000313" key="7">
    <source>
        <dbReference type="EMBL" id="MRX70414.1"/>
    </source>
</evidence>
<keyword evidence="2" id="KW-0201">Cytochrome c-type biogenesis</keyword>
<dbReference type="EMBL" id="FXTA01000003">
    <property type="protein sequence ID" value="SMO68282.1"/>
    <property type="molecule type" value="Genomic_DNA"/>
</dbReference>
<feature type="chain" id="PRO_5043205749" evidence="5">
    <location>
        <begin position="21"/>
        <end position="384"/>
    </location>
</feature>
<name>A0A521D9K5_9FLAO</name>
<reference evidence="8 9" key="1">
    <citation type="submission" date="2017-05" db="EMBL/GenBank/DDBJ databases">
        <authorList>
            <person name="Varghese N."/>
            <person name="Submissions S."/>
        </authorList>
    </citation>
    <scope>NUCLEOTIDE SEQUENCE [LARGE SCALE GENOMIC DNA]</scope>
    <source>
        <strain evidence="8 9">DSM 19382</strain>
    </source>
</reference>
<dbReference type="InterPro" id="IPR013740">
    <property type="entry name" value="Redoxin"/>
</dbReference>
<dbReference type="Proteomes" id="UP000468990">
    <property type="component" value="Unassembled WGS sequence"/>
</dbReference>
<gene>
    <name evidence="7" type="ORF">GJU42_20750</name>
    <name evidence="8" type="ORF">SAMN06265349_10332</name>
</gene>
<feature type="signal peptide" evidence="5">
    <location>
        <begin position="1"/>
        <end position="20"/>
    </location>
</feature>
<dbReference type="Gene3D" id="3.40.30.10">
    <property type="entry name" value="Glutaredoxin"/>
    <property type="match status" value="1"/>
</dbReference>
<dbReference type="InterPro" id="IPR013766">
    <property type="entry name" value="Thioredoxin_domain"/>
</dbReference>
<dbReference type="PANTHER" id="PTHR42852:SF6">
    <property type="entry name" value="THIOL:DISULFIDE INTERCHANGE PROTEIN DSBE"/>
    <property type="match status" value="1"/>
</dbReference>
<comment type="subcellular location">
    <subcellularLocation>
        <location evidence="1">Cell envelope</location>
    </subcellularLocation>
</comment>
<dbReference type="Proteomes" id="UP000317289">
    <property type="component" value="Unassembled WGS sequence"/>
</dbReference>
<dbReference type="SUPFAM" id="SSF52833">
    <property type="entry name" value="Thioredoxin-like"/>
    <property type="match status" value="1"/>
</dbReference>
<keyword evidence="10" id="KW-1185">Reference proteome</keyword>
<dbReference type="GO" id="GO:0017004">
    <property type="term" value="P:cytochrome complex assembly"/>
    <property type="evidence" value="ECO:0007669"/>
    <property type="project" value="UniProtKB-KW"/>
</dbReference>
<dbReference type="InterPro" id="IPR050553">
    <property type="entry name" value="Thioredoxin_ResA/DsbE_sf"/>
</dbReference>
<dbReference type="GO" id="GO:0030313">
    <property type="term" value="C:cell envelope"/>
    <property type="evidence" value="ECO:0007669"/>
    <property type="project" value="UniProtKB-SubCell"/>
</dbReference>
<dbReference type="AlphaFoldDB" id="A0A521D9K5"/>
<dbReference type="Pfam" id="PF08534">
    <property type="entry name" value="Redoxin"/>
    <property type="match status" value="1"/>
</dbReference>
<reference evidence="7 10" key="2">
    <citation type="submission" date="2019-11" db="EMBL/GenBank/DDBJ databases">
        <title>Flavobacterium resistens genome.</title>
        <authorList>
            <person name="Wilson V.M."/>
            <person name="Newman J.D."/>
        </authorList>
    </citation>
    <scope>NUCLEOTIDE SEQUENCE [LARGE SCALE GENOMIC DNA]</scope>
    <source>
        <strain evidence="7 10">DSM 19382</strain>
    </source>
</reference>
<keyword evidence="5" id="KW-0732">Signal</keyword>